<dbReference type="InterPro" id="IPR038763">
    <property type="entry name" value="DHH_sf"/>
</dbReference>
<dbReference type="InterPro" id="IPR003156">
    <property type="entry name" value="DHHA1_dom"/>
</dbReference>
<name>L9ZBI1_9EURY</name>
<dbReference type="GO" id="GO:0003676">
    <property type="term" value="F:nucleic acid binding"/>
    <property type="evidence" value="ECO:0007669"/>
    <property type="project" value="InterPro"/>
</dbReference>
<dbReference type="AlphaFoldDB" id="L9ZBI1"/>
<evidence type="ECO:0000313" key="4">
    <source>
        <dbReference type="Proteomes" id="UP000011592"/>
    </source>
</evidence>
<dbReference type="Pfam" id="PF02272">
    <property type="entry name" value="DHHA1"/>
    <property type="match status" value="1"/>
</dbReference>
<feature type="domain" description="DDH" evidence="1">
    <location>
        <begin position="74"/>
        <end position="214"/>
    </location>
</feature>
<dbReference type="PANTHER" id="PTHR47618:SF1">
    <property type="entry name" value="BIFUNCTIONAL OLIGORIBONUCLEASE AND PAP PHOSPHATASE NRNA"/>
    <property type="match status" value="1"/>
</dbReference>
<dbReference type="PATRIC" id="fig|1230459.4.peg.187"/>
<evidence type="ECO:0000259" key="1">
    <source>
        <dbReference type="Pfam" id="PF01368"/>
    </source>
</evidence>
<dbReference type="Pfam" id="PF01368">
    <property type="entry name" value="DHH"/>
    <property type="match status" value="1"/>
</dbReference>
<organism evidence="3 4">
    <name type="scientific">Natrinema gari JCM 14663</name>
    <dbReference type="NCBI Taxonomy" id="1230459"/>
    <lineage>
        <taxon>Archaea</taxon>
        <taxon>Methanobacteriati</taxon>
        <taxon>Methanobacteriota</taxon>
        <taxon>Stenosarchaea group</taxon>
        <taxon>Halobacteria</taxon>
        <taxon>Halobacteriales</taxon>
        <taxon>Natrialbaceae</taxon>
        <taxon>Natrinema</taxon>
    </lineage>
</organism>
<dbReference type="InterPro" id="IPR001667">
    <property type="entry name" value="DDH_dom"/>
</dbReference>
<sequence>MPDSHGSRQIARFEPTVTGDPAMVLLDGTGADTSRLSFVAPETRRGIQAFRSRTPNMSRAADLVSVLERIDSLAIVCHDNPDPDCLASALALEAIASDHAVEDVTITYGGEISHQQNRAFVNLLEISLRTLSETTIEEYDSVSFVDHTRPGANTEVPASVTPDVVIDHHPGESAGAAFEDVRADYGATATIFVEYLQELEVDLTSRLASALLFALHRERLDFVREPTRREYEAALAVYPDAELEILEQLYGSAFSPGTLDAIGRAIVSRERRGSSLVASVGKTGETDALPQAADYLLNLEGVDTVLVYGVVGDAIRLSGRSIDPRVHMGETLEAGFDTLGAVGGHHDMAGGRIELGLFADEGGDEDELLSFVGGRLSRRFFDALNLDE</sequence>
<accession>L9ZBI1</accession>
<feature type="domain" description="DHHA1" evidence="2">
    <location>
        <begin position="276"/>
        <end position="362"/>
    </location>
</feature>
<dbReference type="EMBL" id="AOIJ01000030">
    <property type="protein sequence ID" value="ELY83759.1"/>
    <property type="molecule type" value="Genomic_DNA"/>
</dbReference>
<proteinExistence type="predicted"/>
<reference evidence="3 4" key="1">
    <citation type="journal article" date="2014" name="PLoS Genet.">
        <title>Phylogenetically driven sequencing of extremely halophilic archaea reveals strategies for static and dynamic osmo-response.</title>
        <authorList>
            <person name="Becker E.A."/>
            <person name="Seitzer P.M."/>
            <person name="Tritt A."/>
            <person name="Larsen D."/>
            <person name="Krusor M."/>
            <person name="Yao A.I."/>
            <person name="Wu D."/>
            <person name="Madern D."/>
            <person name="Eisen J.A."/>
            <person name="Darling A.E."/>
            <person name="Facciotti M.T."/>
        </authorList>
    </citation>
    <scope>NUCLEOTIDE SEQUENCE [LARGE SCALE GENOMIC DNA]</scope>
    <source>
        <strain evidence="3 4">JCM 14663</strain>
    </source>
</reference>
<dbReference type="Gene3D" id="3.90.1640.10">
    <property type="entry name" value="inorganic pyrophosphatase (n-terminal core)"/>
    <property type="match status" value="1"/>
</dbReference>
<dbReference type="Proteomes" id="UP000011592">
    <property type="component" value="Unassembled WGS sequence"/>
</dbReference>
<comment type="caution">
    <text evidence="3">The sequence shown here is derived from an EMBL/GenBank/DDBJ whole genome shotgun (WGS) entry which is preliminary data.</text>
</comment>
<gene>
    <name evidence="3" type="ORF">C486_00979</name>
</gene>
<dbReference type="InterPro" id="IPR051319">
    <property type="entry name" value="Oligoribo/pAp-PDE_c-di-AMP_PDE"/>
</dbReference>
<dbReference type="PANTHER" id="PTHR47618">
    <property type="entry name" value="BIFUNCTIONAL OLIGORIBONUCLEASE AND PAP PHOSPHATASE NRNA"/>
    <property type="match status" value="1"/>
</dbReference>
<evidence type="ECO:0000259" key="2">
    <source>
        <dbReference type="Pfam" id="PF02272"/>
    </source>
</evidence>
<evidence type="ECO:0000313" key="3">
    <source>
        <dbReference type="EMBL" id="ELY83759.1"/>
    </source>
</evidence>
<protein>
    <submittedName>
        <fullName evidence="3">Phosphoesterase RecJ domain protein</fullName>
    </submittedName>
</protein>
<keyword evidence="4" id="KW-1185">Reference proteome</keyword>
<dbReference type="SUPFAM" id="SSF64182">
    <property type="entry name" value="DHH phosphoesterases"/>
    <property type="match status" value="1"/>
</dbReference>